<organism evidence="5 6">
    <name type="scientific">Brachybacterium kimchii</name>
    <dbReference type="NCBI Taxonomy" id="2942909"/>
    <lineage>
        <taxon>Bacteria</taxon>
        <taxon>Bacillati</taxon>
        <taxon>Actinomycetota</taxon>
        <taxon>Actinomycetes</taxon>
        <taxon>Micrococcales</taxon>
        <taxon>Dermabacteraceae</taxon>
        <taxon>Brachybacterium</taxon>
    </lineage>
</organism>
<dbReference type="RefSeq" id="WP_249479102.1">
    <property type="nucleotide sequence ID" value="NZ_CP097218.1"/>
</dbReference>
<dbReference type="Gene3D" id="1.10.10.60">
    <property type="entry name" value="Homeodomain-like"/>
    <property type="match status" value="2"/>
</dbReference>
<dbReference type="Proteomes" id="UP001055868">
    <property type="component" value="Chromosome"/>
</dbReference>
<evidence type="ECO:0000313" key="6">
    <source>
        <dbReference type="Proteomes" id="UP001055868"/>
    </source>
</evidence>
<keyword evidence="2" id="KW-0238">DNA-binding</keyword>
<keyword evidence="1" id="KW-0805">Transcription regulation</keyword>
<dbReference type="InterPro" id="IPR009057">
    <property type="entry name" value="Homeodomain-like_sf"/>
</dbReference>
<gene>
    <name evidence="5" type="ORF">M4486_00775</name>
</gene>
<dbReference type="PROSITE" id="PS00041">
    <property type="entry name" value="HTH_ARAC_FAMILY_1"/>
    <property type="match status" value="1"/>
</dbReference>
<evidence type="ECO:0000256" key="2">
    <source>
        <dbReference type="ARBA" id="ARBA00023125"/>
    </source>
</evidence>
<evidence type="ECO:0000259" key="4">
    <source>
        <dbReference type="PROSITE" id="PS01124"/>
    </source>
</evidence>
<name>A0ABY4N725_9MICO</name>
<keyword evidence="6" id="KW-1185">Reference proteome</keyword>
<sequence>MTAITPPGAASTPTPTDDARTAARWASVLDLARGRSAELGVEDLAEQAGYSPFHFSRLFTTRYRVSPGRYLTALRIDAAKRMLLADETLPVVDVATEVGFDSLSSFSRRFRAGVGLPPASLRRLADQVAGRPVRPFTITGDGAGAIAVGLDLPAGFSPRGDPSVWVGWYPHPAPIGLPRAGMLLRGRLDARLPLCPGAPFLLGFAVPAHASVEEQLVPAAPVVAVHPAPLLAAGAVTLRFGPQDGSSPVPLLSALPSLRRS</sequence>
<dbReference type="PANTHER" id="PTHR46796">
    <property type="entry name" value="HTH-TYPE TRANSCRIPTIONAL ACTIVATOR RHAS-RELATED"/>
    <property type="match status" value="1"/>
</dbReference>
<dbReference type="Pfam" id="PF12833">
    <property type="entry name" value="HTH_18"/>
    <property type="match status" value="1"/>
</dbReference>
<protein>
    <submittedName>
        <fullName evidence="5">Helix-turn-helix transcriptional regulator</fullName>
    </submittedName>
</protein>
<dbReference type="PROSITE" id="PS01124">
    <property type="entry name" value="HTH_ARAC_FAMILY_2"/>
    <property type="match status" value="1"/>
</dbReference>
<dbReference type="InterPro" id="IPR018060">
    <property type="entry name" value="HTH_AraC"/>
</dbReference>
<dbReference type="InterPro" id="IPR018062">
    <property type="entry name" value="HTH_AraC-typ_CS"/>
</dbReference>
<evidence type="ECO:0000256" key="3">
    <source>
        <dbReference type="ARBA" id="ARBA00023163"/>
    </source>
</evidence>
<reference evidence="5" key="1">
    <citation type="submission" date="2022-05" db="EMBL/GenBank/DDBJ databases">
        <title>Genomic analysis of Brachybacterium sp. CBA3104.</title>
        <authorList>
            <person name="Roh S.W."/>
            <person name="Kim Y.B."/>
            <person name="Kim Y."/>
        </authorList>
    </citation>
    <scope>NUCLEOTIDE SEQUENCE</scope>
    <source>
        <strain evidence="5">CBA3104</strain>
    </source>
</reference>
<proteinExistence type="predicted"/>
<dbReference type="InterPro" id="IPR050204">
    <property type="entry name" value="AraC_XylS_family_regulators"/>
</dbReference>
<accession>A0ABY4N725</accession>
<evidence type="ECO:0000313" key="5">
    <source>
        <dbReference type="EMBL" id="UQN29919.1"/>
    </source>
</evidence>
<evidence type="ECO:0000256" key="1">
    <source>
        <dbReference type="ARBA" id="ARBA00023015"/>
    </source>
</evidence>
<dbReference type="SMART" id="SM00342">
    <property type="entry name" value="HTH_ARAC"/>
    <property type="match status" value="1"/>
</dbReference>
<keyword evidence="3" id="KW-0804">Transcription</keyword>
<feature type="domain" description="HTH araC/xylS-type" evidence="4">
    <location>
        <begin position="30"/>
        <end position="124"/>
    </location>
</feature>
<dbReference type="SUPFAM" id="SSF46689">
    <property type="entry name" value="Homeodomain-like"/>
    <property type="match status" value="2"/>
</dbReference>
<dbReference type="EMBL" id="CP097218">
    <property type="protein sequence ID" value="UQN29919.1"/>
    <property type="molecule type" value="Genomic_DNA"/>
</dbReference>